<proteinExistence type="predicted"/>
<organism evidence="1">
    <name type="scientific">Aegilops tauschii</name>
    <name type="common">Tausch's goatgrass</name>
    <name type="synonym">Aegilops squarrosa</name>
    <dbReference type="NCBI Taxonomy" id="37682"/>
    <lineage>
        <taxon>Eukaryota</taxon>
        <taxon>Viridiplantae</taxon>
        <taxon>Streptophyta</taxon>
        <taxon>Embryophyta</taxon>
        <taxon>Tracheophyta</taxon>
        <taxon>Spermatophyta</taxon>
        <taxon>Magnoliopsida</taxon>
        <taxon>Liliopsida</taxon>
        <taxon>Poales</taxon>
        <taxon>Poaceae</taxon>
        <taxon>BOP clade</taxon>
        <taxon>Pooideae</taxon>
        <taxon>Triticodae</taxon>
        <taxon>Triticeae</taxon>
        <taxon>Triticinae</taxon>
        <taxon>Aegilops</taxon>
    </lineage>
</organism>
<dbReference type="AlphaFoldDB" id="M8BEJ1"/>
<reference evidence="1" key="1">
    <citation type="submission" date="2015-06" db="UniProtKB">
        <authorList>
            <consortium name="EnsemblPlants"/>
        </authorList>
    </citation>
    <scope>IDENTIFICATION</scope>
</reference>
<protein>
    <submittedName>
        <fullName evidence="1">Uncharacterized protein</fullName>
    </submittedName>
</protein>
<sequence>MEFHGLWLPWPASSPVAATPSERHTTTGLLHGDYTNMMETLGLGQPFLVRLAPPTVQVLLPCPPFKYCSHGGSQSQRPLNPTASML</sequence>
<evidence type="ECO:0000313" key="1">
    <source>
        <dbReference type="EnsemblPlants" id="EMT23315"/>
    </source>
</evidence>
<accession>M8BEJ1</accession>
<name>M8BEJ1_AEGTA</name>
<dbReference type="EnsemblPlants" id="EMT23315">
    <property type="protein sequence ID" value="EMT23315"/>
    <property type="gene ID" value="F775_07042"/>
</dbReference>